<evidence type="ECO:0000256" key="7">
    <source>
        <dbReference type="ARBA" id="ARBA00023136"/>
    </source>
</evidence>
<protein>
    <submittedName>
        <fullName evidence="9">Iron complex transport system permease protein</fullName>
    </submittedName>
</protein>
<reference evidence="9 10" key="1">
    <citation type="submission" date="2018-07" db="EMBL/GenBank/DDBJ databases">
        <title>Genomic Encyclopedia of Type Strains, Phase III (KMG-III): the genomes of soil and plant-associated and newly described type strains.</title>
        <authorList>
            <person name="Whitman W."/>
        </authorList>
    </citation>
    <scope>NUCLEOTIDE SEQUENCE [LARGE SCALE GENOMIC DNA]</scope>
    <source>
        <strain evidence="9 10">CECT 8333</strain>
    </source>
</reference>
<dbReference type="Proteomes" id="UP000253090">
    <property type="component" value="Unassembled WGS sequence"/>
</dbReference>
<organism evidence="9 10">
    <name type="scientific">Fontibacillus phaseoli</name>
    <dbReference type="NCBI Taxonomy" id="1416533"/>
    <lineage>
        <taxon>Bacteria</taxon>
        <taxon>Bacillati</taxon>
        <taxon>Bacillota</taxon>
        <taxon>Bacilli</taxon>
        <taxon>Bacillales</taxon>
        <taxon>Paenibacillaceae</taxon>
        <taxon>Fontibacillus</taxon>
    </lineage>
</organism>
<feature type="transmembrane region" description="Helical" evidence="8">
    <location>
        <begin position="207"/>
        <end position="227"/>
    </location>
</feature>
<feature type="transmembrane region" description="Helical" evidence="8">
    <location>
        <begin position="324"/>
        <end position="343"/>
    </location>
</feature>
<dbReference type="FunFam" id="1.10.3470.10:FF:000001">
    <property type="entry name" value="Vitamin B12 ABC transporter permease BtuC"/>
    <property type="match status" value="1"/>
</dbReference>
<keyword evidence="3" id="KW-0813">Transport</keyword>
<dbReference type="GO" id="GO:0033214">
    <property type="term" value="P:siderophore-iron import into cell"/>
    <property type="evidence" value="ECO:0007669"/>
    <property type="project" value="TreeGrafter"/>
</dbReference>
<comment type="subcellular location">
    <subcellularLocation>
        <location evidence="1">Cell membrane</location>
        <topology evidence="1">Multi-pass membrane protein</topology>
    </subcellularLocation>
</comment>
<evidence type="ECO:0000256" key="5">
    <source>
        <dbReference type="ARBA" id="ARBA00022692"/>
    </source>
</evidence>
<feature type="transmembrane region" description="Helical" evidence="8">
    <location>
        <begin position="75"/>
        <end position="94"/>
    </location>
</feature>
<evidence type="ECO:0000256" key="1">
    <source>
        <dbReference type="ARBA" id="ARBA00004651"/>
    </source>
</evidence>
<comment type="caution">
    <text evidence="9">The sequence shown here is derived from an EMBL/GenBank/DDBJ whole genome shotgun (WGS) entry which is preliminary data.</text>
</comment>
<dbReference type="PANTHER" id="PTHR30472">
    <property type="entry name" value="FERRIC ENTEROBACTIN TRANSPORT SYSTEM PERMEASE PROTEIN"/>
    <property type="match status" value="1"/>
</dbReference>
<keyword evidence="4" id="KW-1003">Cell membrane</keyword>
<dbReference type="GO" id="GO:0005886">
    <property type="term" value="C:plasma membrane"/>
    <property type="evidence" value="ECO:0007669"/>
    <property type="project" value="UniProtKB-SubCell"/>
</dbReference>
<feature type="transmembrane region" description="Helical" evidence="8">
    <location>
        <begin position="257"/>
        <end position="284"/>
    </location>
</feature>
<dbReference type="AlphaFoldDB" id="A0A369B1W2"/>
<dbReference type="PANTHER" id="PTHR30472:SF64">
    <property type="entry name" value="IRON(3+)-HYDROXAMATE IMPORT SYSTEM PERMEASE PROTEIN FHUG"/>
    <property type="match status" value="1"/>
</dbReference>
<sequence length="347" mass="36674">MEMENNLPVNPLGKKQNKKGAFVLSILGLLILVSFMISMNTGFIRLSPVDLTHTLLGKGTAQQELILFDFRLPRIVISVLIGAGLAVSGCVMQAISRNALADPGILGINSGAGLMVMLFIFLYPSASAVPAMLLPVLAMAGGALTAAVVFALSYSRHKGIMPTRLLLTGVAVAAAISSAMIVLTLRLSPEKYQFVATWLAGSIWGTSWKFVLSLLPWIVFLLPYVFYKGRVLNVLNLGEATATGLGTFVSREQLKTLAAAVGLAASCVSVSGGIGFVGLIGPHLARRLVGPKHQWLLPASALAGALLVLTADTIGRWILQPTEVPTGIVVAVIGAPYFLYLLVKTKN</sequence>
<dbReference type="Gene3D" id="1.10.3470.10">
    <property type="entry name" value="ABC transporter involved in vitamin B12 uptake, BtuC"/>
    <property type="match status" value="1"/>
</dbReference>
<keyword evidence="10" id="KW-1185">Reference proteome</keyword>
<keyword evidence="5 8" id="KW-0812">Transmembrane</keyword>
<feature type="transmembrane region" description="Helical" evidence="8">
    <location>
        <begin position="132"/>
        <end position="153"/>
    </location>
</feature>
<dbReference type="EMBL" id="QPJW01000017">
    <property type="protein sequence ID" value="RCX14426.1"/>
    <property type="molecule type" value="Genomic_DNA"/>
</dbReference>
<feature type="transmembrane region" description="Helical" evidence="8">
    <location>
        <begin position="296"/>
        <end position="318"/>
    </location>
</feature>
<evidence type="ECO:0000313" key="10">
    <source>
        <dbReference type="Proteomes" id="UP000253090"/>
    </source>
</evidence>
<dbReference type="SUPFAM" id="SSF81345">
    <property type="entry name" value="ABC transporter involved in vitamin B12 uptake, BtuC"/>
    <property type="match status" value="1"/>
</dbReference>
<feature type="transmembrane region" description="Helical" evidence="8">
    <location>
        <begin position="234"/>
        <end position="251"/>
    </location>
</feature>
<gene>
    <name evidence="9" type="ORF">DFP94_11734</name>
</gene>
<proteinExistence type="inferred from homology"/>
<keyword evidence="7 8" id="KW-0472">Membrane</keyword>
<dbReference type="CDD" id="cd06550">
    <property type="entry name" value="TM_ABC_iron-siderophores_like"/>
    <property type="match status" value="1"/>
</dbReference>
<evidence type="ECO:0000256" key="8">
    <source>
        <dbReference type="SAM" id="Phobius"/>
    </source>
</evidence>
<evidence type="ECO:0000256" key="4">
    <source>
        <dbReference type="ARBA" id="ARBA00022475"/>
    </source>
</evidence>
<dbReference type="Pfam" id="PF01032">
    <property type="entry name" value="FecCD"/>
    <property type="match status" value="1"/>
</dbReference>
<name>A0A369B1W2_9BACL</name>
<evidence type="ECO:0000256" key="6">
    <source>
        <dbReference type="ARBA" id="ARBA00022989"/>
    </source>
</evidence>
<comment type="similarity">
    <text evidence="2">Belongs to the binding-protein-dependent transport system permease family. FecCD subfamily.</text>
</comment>
<feature type="transmembrane region" description="Helical" evidence="8">
    <location>
        <begin position="165"/>
        <end position="187"/>
    </location>
</feature>
<keyword evidence="6 8" id="KW-1133">Transmembrane helix</keyword>
<accession>A0A369B1W2</accession>
<dbReference type="InterPro" id="IPR037294">
    <property type="entry name" value="ABC_BtuC-like"/>
</dbReference>
<evidence type="ECO:0000256" key="3">
    <source>
        <dbReference type="ARBA" id="ARBA00022448"/>
    </source>
</evidence>
<evidence type="ECO:0000313" key="9">
    <source>
        <dbReference type="EMBL" id="RCX14426.1"/>
    </source>
</evidence>
<feature type="transmembrane region" description="Helical" evidence="8">
    <location>
        <begin position="106"/>
        <end position="126"/>
    </location>
</feature>
<dbReference type="InterPro" id="IPR000522">
    <property type="entry name" value="ABC_transptr_permease_BtuC"/>
</dbReference>
<evidence type="ECO:0000256" key="2">
    <source>
        <dbReference type="ARBA" id="ARBA00007935"/>
    </source>
</evidence>
<feature type="transmembrane region" description="Helical" evidence="8">
    <location>
        <begin position="21"/>
        <end position="44"/>
    </location>
</feature>
<dbReference type="GO" id="GO:0022857">
    <property type="term" value="F:transmembrane transporter activity"/>
    <property type="evidence" value="ECO:0007669"/>
    <property type="project" value="InterPro"/>
</dbReference>